<feature type="transmembrane region" description="Helical" evidence="5">
    <location>
        <begin position="226"/>
        <end position="250"/>
    </location>
</feature>
<evidence type="ECO:0000256" key="4">
    <source>
        <dbReference type="ARBA" id="ARBA00023136"/>
    </source>
</evidence>
<reference evidence="7 8" key="1">
    <citation type="submission" date="2018-05" db="EMBL/GenBank/DDBJ databases">
        <title>Draft genome of Methanospirillum stamsii Pt1.</title>
        <authorList>
            <person name="Dueholm M.S."/>
            <person name="Nielsen P.H."/>
            <person name="Bakmann L.F."/>
            <person name="Otzen D.E."/>
        </authorList>
    </citation>
    <scope>NUCLEOTIDE SEQUENCE [LARGE SCALE GENOMIC DNA]</scope>
    <source>
        <strain evidence="7 8">Pt1</strain>
    </source>
</reference>
<name>A0A2V2N4B1_9EURY</name>
<evidence type="ECO:0000256" key="5">
    <source>
        <dbReference type="SAM" id="Phobius"/>
    </source>
</evidence>
<comment type="caution">
    <text evidence="7">The sequence shown here is derived from an EMBL/GenBank/DDBJ whole genome shotgun (WGS) entry which is preliminary data.</text>
</comment>
<sequence length="356" mass="39387">MVNLSLVWIIAKKELRSLGSEKTIILAILLQLFIAMFSSFLMVGLSAMYDPSMYGRITGIQYGVGFVGNNSVLFDLFERDSSFKPYKMDPGLALGALKERKLAAVIWPSETSPDADDPVTVTLYTISNDIQSTVIEVKIKDILLEYEDILRDVRKERLDYHPIKVTPSRPVAQNSFYEFIYGLLIPMLLFMPAIISAGLVIDLITEEHQQQTLDTLRSTPATLEEIVCGKILACIAIIPVQAGLWLILLTVNGIRIVSLVEVLLHVVFTSAALIFIAATIAVYYRDRTKAQFIFSTSVIIVLLLLLAFPSNPVNLIVLLASGGAPAYHWAVMGAMIAGCLILSVIVRNMVKKVEYS</sequence>
<feature type="domain" description="ABC-2 type transporter transmembrane" evidence="6">
    <location>
        <begin position="27"/>
        <end position="311"/>
    </location>
</feature>
<dbReference type="GO" id="GO:0016020">
    <property type="term" value="C:membrane"/>
    <property type="evidence" value="ECO:0007669"/>
    <property type="project" value="UniProtKB-SubCell"/>
</dbReference>
<accession>A0A2V2N4B1</accession>
<gene>
    <name evidence="7" type="ORF">DLD82_08535</name>
</gene>
<dbReference type="EMBL" id="QGMZ01000016">
    <property type="protein sequence ID" value="PWR74669.1"/>
    <property type="molecule type" value="Genomic_DNA"/>
</dbReference>
<dbReference type="Pfam" id="PF12698">
    <property type="entry name" value="ABC2_membrane_3"/>
    <property type="match status" value="1"/>
</dbReference>
<keyword evidence="4 5" id="KW-0472">Membrane</keyword>
<feature type="transmembrane region" description="Helical" evidence="5">
    <location>
        <begin position="296"/>
        <end position="320"/>
    </location>
</feature>
<evidence type="ECO:0000259" key="6">
    <source>
        <dbReference type="Pfam" id="PF12698"/>
    </source>
</evidence>
<evidence type="ECO:0000313" key="7">
    <source>
        <dbReference type="EMBL" id="PWR74669.1"/>
    </source>
</evidence>
<keyword evidence="2 5" id="KW-0812">Transmembrane</keyword>
<dbReference type="InterPro" id="IPR013525">
    <property type="entry name" value="ABC2_TM"/>
</dbReference>
<evidence type="ECO:0000313" key="8">
    <source>
        <dbReference type="Proteomes" id="UP000245934"/>
    </source>
</evidence>
<feature type="transmembrane region" description="Helical" evidence="5">
    <location>
        <begin position="179"/>
        <end position="205"/>
    </location>
</feature>
<proteinExistence type="predicted"/>
<dbReference type="AlphaFoldDB" id="A0A2V2N4B1"/>
<dbReference type="Proteomes" id="UP000245934">
    <property type="component" value="Unassembled WGS sequence"/>
</dbReference>
<dbReference type="PANTHER" id="PTHR43471">
    <property type="entry name" value="ABC TRANSPORTER PERMEASE"/>
    <property type="match status" value="1"/>
</dbReference>
<organism evidence="7 8">
    <name type="scientific">Methanospirillum stamsii</name>
    <dbReference type="NCBI Taxonomy" id="1277351"/>
    <lineage>
        <taxon>Archaea</taxon>
        <taxon>Methanobacteriati</taxon>
        <taxon>Methanobacteriota</taxon>
        <taxon>Stenosarchaea group</taxon>
        <taxon>Methanomicrobia</taxon>
        <taxon>Methanomicrobiales</taxon>
        <taxon>Methanospirillaceae</taxon>
        <taxon>Methanospirillum</taxon>
    </lineage>
</organism>
<feature type="transmembrane region" description="Helical" evidence="5">
    <location>
        <begin position="262"/>
        <end position="284"/>
    </location>
</feature>
<dbReference type="OrthoDB" id="51659at2157"/>
<feature type="transmembrane region" description="Helical" evidence="5">
    <location>
        <begin position="326"/>
        <end position="346"/>
    </location>
</feature>
<comment type="subcellular location">
    <subcellularLocation>
        <location evidence="1">Membrane</location>
        <topology evidence="1">Multi-pass membrane protein</topology>
    </subcellularLocation>
</comment>
<keyword evidence="8" id="KW-1185">Reference proteome</keyword>
<keyword evidence="3 5" id="KW-1133">Transmembrane helix</keyword>
<evidence type="ECO:0000256" key="3">
    <source>
        <dbReference type="ARBA" id="ARBA00022989"/>
    </source>
</evidence>
<dbReference type="GO" id="GO:0140359">
    <property type="term" value="F:ABC-type transporter activity"/>
    <property type="evidence" value="ECO:0007669"/>
    <property type="project" value="InterPro"/>
</dbReference>
<protein>
    <submittedName>
        <fullName evidence="7">Sodium ABC transporter permease</fullName>
    </submittedName>
</protein>
<evidence type="ECO:0000256" key="1">
    <source>
        <dbReference type="ARBA" id="ARBA00004141"/>
    </source>
</evidence>
<feature type="transmembrane region" description="Helical" evidence="5">
    <location>
        <begin position="23"/>
        <end position="49"/>
    </location>
</feature>
<evidence type="ECO:0000256" key="2">
    <source>
        <dbReference type="ARBA" id="ARBA00022692"/>
    </source>
</evidence>